<name>A0A382RMK5_9ZZZZ</name>
<reference evidence="1" key="1">
    <citation type="submission" date="2018-05" db="EMBL/GenBank/DDBJ databases">
        <authorList>
            <person name="Lanie J.A."/>
            <person name="Ng W.-L."/>
            <person name="Kazmierczak K.M."/>
            <person name="Andrzejewski T.M."/>
            <person name="Davidsen T.M."/>
            <person name="Wayne K.J."/>
            <person name="Tettelin H."/>
            <person name="Glass J.I."/>
            <person name="Rusch D."/>
            <person name="Podicherti R."/>
            <person name="Tsui H.-C.T."/>
            <person name="Winkler M.E."/>
        </authorList>
    </citation>
    <scope>NUCLEOTIDE SEQUENCE</scope>
</reference>
<protein>
    <submittedName>
        <fullName evidence="1">Uncharacterized protein</fullName>
    </submittedName>
</protein>
<proteinExistence type="predicted"/>
<organism evidence="1">
    <name type="scientific">marine metagenome</name>
    <dbReference type="NCBI Taxonomy" id="408172"/>
    <lineage>
        <taxon>unclassified sequences</taxon>
        <taxon>metagenomes</taxon>
        <taxon>ecological metagenomes</taxon>
    </lineage>
</organism>
<evidence type="ECO:0000313" key="1">
    <source>
        <dbReference type="EMBL" id="SVC98934.1"/>
    </source>
</evidence>
<gene>
    <name evidence="1" type="ORF">METZ01_LOCUS351788</name>
</gene>
<dbReference type="AlphaFoldDB" id="A0A382RMK5"/>
<sequence length="178" mass="19860">MINHFPLILFALLWSACLETNAKPLFDKEEMRNAGSLAVKVLQDWKVVQGPVPTRQKLITIRVDDLAPGQEYRVPVRMVVPVKGKAKGFHLSGSNNPKSLQLTRPPRGPDVELIRAGIGVVNTVVQEPGSYGESRLASLAQERFFKTLDPQHSIQYWGWPAVLMRSTTAAYAEKGHFE</sequence>
<feature type="non-terminal residue" evidence="1">
    <location>
        <position position="178"/>
    </location>
</feature>
<accession>A0A382RMK5</accession>
<dbReference type="EMBL" id="UINC01122858">
    <property type="protein sequence ID" value="SVC98934.1"/>
    <property type="molecule type" value="Genomic_DNA"/>
</dbReference>